<proteinExistence type="predicted"/>
<dbReference type="Pfam" id="PF09339">
    <property type="entry name" value="HTH_IclR"/>
    <property type="match status" value="1"/>
</dbReference>
<feature type="domain" description="HTH iclR-type" evidence="4">
    <location>
        <begin position="11"/>
        <end position="73"/>
    </location>
</feature>
<dbReference type="AlphaFoldDB" id="A0A1Y5TWG9"/>
<feature type="domain" description="IclR-ED" evidence="5">
    <location>
        <begin position="74"/>
        <end position="257"/>
    </location>
</feature>
<dbReference type="InterPro" id="IPR036388">
    <property type="entry name" value="WH-like_DNA-bd_sf"/>
</dbReference>
<dbReference type="InterPro" id="IPR029016">
    <property type="entry name" value="GAF-like_dom_sf"/>
</dbReference>
<keyword evidence="3" id="KW-0804">Transcription</keyword>
<dbReference type="InterPro" id="IPR036390">
    <property type="entry name" value="WH_DNA-bd_sf"/>
</dbReference>
<dbReference type="GO" id="GO:0003677">
    <property type="term" value="F:DNA binding"/>
    <property type="evidence" value="ECO:0007669"/>
    <property type="project" value="UniProtKB-KW"/>
</dbReference>
<protein>
    <submittedName>
        <fullName evidence="6">Pectin degradation repressor protein KdgR</fullName>
    </submittedName>
</protein>
<dbReference type="GO" id="GO:0003700">
    <property type="term" value="F:DNA-binding transcription factor activity"/>
    <property type="evidence" value="ECO:0007669"/>
    <property type="project" value="TreeGrafter"/>
</dbReference>
<gene>
    <name evidence="6" type="primary">kdgR_3</name>
    <name evidence="6" type="ORF">ROA7023_03952</name>
</gene>
<dbReference type="RefSeq" id="WP_085880679.1">
    <property type="nucleotide sequence ID" value="NZ_FWFZ01000035.1"/>
</dbReference>
<evidence type="ECO:0000313" key="6">
    <source>
        <dbReference type="EMBL" id="SLN75382.1"/>
    </source>
</evidence>
<dbReference type="GO" id="GO:0045892">
    <property type="term" value="P:negative regulation of DNA-templated transcription"/>
    <property type="evidence" value="ECO:0007669"/>
    <property type="project" value="TreeGrafter"/>
</dbReference>
<dbReference type="PANTHER" id="PTHR30136:SF24">
    <property type="entry name" value="HTH-TYPE TRANSCRIPTIONAL REPRESSOR ALLR"/>
    <property type="match status" value="1"/>
</dbReference>
<dbReference type="Gene3D" id="1.10.10.10">
    <property type="entry name" value="Winged helix-like DNA-binding domain superfamily/Winged helix DNA-binding domain"/>
    <property type="match status" value="1"/>
</dbReference>
<organism evidence="6 7">
    <name type="scientific">Roseisalinus antarcticus</name>
    <dbReference type="NCBI Taxonomy" id="254357"/>
    <lineage>
        <taxon>Bacteria</taxon>
        <taxon>Pseudomonadati</taxon>
        <taxon>Pseudomonadota</taxon>
        <taxon>Alphaproteobacteria</taxon>
        <taxon>Rhodobacterales</taxon>
        <taxon>Roseobacteraceae</taxon>
        <taxon>Roseisalinus</taxon>
    </lineage>
</organism>
<dbReference type="Proteomes" id="UP000193900">
    <property type="component" value="Unassembled WGS sequence"/>
</dbReference>
<dbReference type="OrthoDB" id="9807558at2"/>
<dbReference type="PROSITE" id="PS51077">
    <property type="entry name" value="HTH_ICLR"/>
    <property type="match status" value="1"/>
</dbReference>
<evidence type="ECO:0000256" key="1">
    <source>
        <dbReference type="ARBA" id="ARBA00023015"/>
    </source>
</evidence>
<dbReference type="EMBL" id="FWFZ01000035">
    <property type="protein sequence ID" value="SLN75382.1"/>
    <property type="molecule type" value="Genomic_DNA"/>
</dbReference>
<dbReference type="Gene3D" id="3.30.450.40">
    <property type="match status" value="1"/>
</dbReference>
<name>A0A1Y5TWG9_9RHOB</name>
<dbReference type="PANTHER" id="PTHR30136">
    <property type="entry name" value="HELIX-TURN-HELIX TRANSCRIPTIONAL REGULATOR, ICLR FAMILY"/>
    <property type="match status" value="1"/>
</dbReference>
<accession>A0A1Y5TWG9</accession>
<sequence length="294" mass="31686">MTTYDAGTRSVKSAERILDLLEYIGGQPNGVTFKVLSKDLHIPKSSLHGLLDVLVTRGYAELRPISRTYVLGLRSWETGQAYQRNHSMVREARAVLESIVAKVNETAQLATLVGTENVYLAKVDSTHPLRLISDVGRRLSAHATGVGKALLAHLPDAEVKARFGTGALECYTANTMPTVDALIEELAISRVRGFAIDNEEYTPGVFCLSVPVFDGDGAASSAMSVSVPTSRADQVGMVDILSQLCAASLALSRRCGVTTVDRMLAELTQQEMAKAAIDLLIGSGRYVLHWSGRP</sequence>
<dbReference type="InterPro" id="IPR050707">
    <property type="entry name" value="HTH_MetabolicPath_Reg"/>
</dbReference>
<dbReference type="Pfam" id="PF01614">
    <property type="entry name" value="IclR_C"/>
    <property type="match status" value="1"/>
</dbReference>
<evidence type="ECO:0000313" key="7">
    <source>
        <dbReference type="Proteomes" id="UP000193900"/>
    </source>
</evidence>
<evidence type="ECO:0000259" key="5">
    <source>
        <dbReference type="PROSITE" id="PS51078"/>
    </source>
</evidence>
<dbReference type="InterPro" id="IPR005471">
    <property type="entry name" value="Tscrpt_reg_IclR_N"/>
</dbReference>
<keyword evidence="7" id="KW-1185">Reference proteome</keyword>
<evidence type="ECO:0000256" key="2">
    <source>
        <dbReference type="ARBA" id="ARBA00023125"/>
    </source>
</evidence>
<evidence type="ECO:0000259" key="4">
    <source>
        <dbReference type="PROSITE" id="PS51077"/>
    </source>
</evidence>
<keyword evidence="2" id="KW-0238">DNA-binding</keyword>
<dbReference type="SUPFAM" id="SSF55781">
    <property type="entry name" value="GAF domain-like"/>
    <property type="match status" value="1"/>
</dbReference>
<evidence type="ECO:0000256" key="3">
    <source>
        <dbReference type="ARBA" id="ARBA00023163"/>
    </source>
</evidence>
<dbReference type="SMART" id="SM00346">
    <property type="entry name" value="HTH_ICLR"/>
    <property type="match status" value="1"/>
</dbReference>
<reference evidence="6 7" key="1">
    <citation type="submission" date="2017-03" db="EMBL/GenBank/DDBJ databases">
        <authorList>
            <person name="Afonso C.L."/>
            <person name="Miller P.J."/>
            <person name="Scott M.A."/>
            <person name="Spackman E."/>
            <person name="Goraichik I."/>
            <person name="Dimitrov K.M."/>
            <person name="Suarez D.L."/>
            <person name="Swayne D.E."/>
        </authorList>
    </citation>
    <scope>NUCLEOTIDE SEQUENCE [LARGE SCALE GENOMIC DNA]</scope>
    <source>
        <strain evidence="6 7">CECT 7023</strain>
    </source>
</reference>
<dbReference type="InterPro" id="IPR014757">
    <property type="entry name" value="Tscrpt_reg_IclR_C"/>
</dbReference>
<dbReference type="SUPFAM" id="SSF46785">
    <property type="entry name" value="Winged helix' DNA-binding domain"/>
    <property type="match status" value="1"/>
</dbReference>
<dbReference type="PROSITE" id="PS51078">
    <property type="entry name" value="ICLR_ED"/>
    <property type="match status" value="1"/>
</dbReference>
<keyword evidence="1" id="KW-0805">Transcription regulation</keyword>